<sequence>MRWVLACGLCVCVAACNGADPIPSQAPDPRFVGLTLVPVSTGLAVARSGGRHIDFGRARDGALSTIAAIAGKAPVAQPCEGLDAFAVGTDLIVIFSADRFVGWQTRTGRAGRACGAGAV</sequence>
<comment type="caution">
    <text evidence="1">The sequence shown here is derived from an EMBL/GenBank/DDBJ whole genome shotgun (WGS) entry which is preliminary data.</text>
</comment>
<keyword evidence="2" id="KW-1185">Reference proteome</keyword>
<organism evidence="1 2">
    <name type="scientific">Jannaschia pagri</name>
    <dbReference type="NCBI Taxonomy" id="2829797"/>
    <lineage>
        <taxon>Bacteria</taxon>
        <taxon>Pseudomonadati</taxon>
        <taxon>Pseudomonadota</taxon>
        <taxon>Alphaproteobacteria</taxon>
        <taxon>Rhodobacterales</taxon>
        <taxon>Roseobacteraceae</taxon>
        <taxon>Jannaschia</taxon>
    </lineage>
</organism>
<dbReference type="RefSeq" id="WP_220750079.1">
    <property type="nucleotide sequence ID" value="NZ_BPFH01000006.1"/>
</dbReference>
<gene>
    <name evidence="1" type="ORF">JANAI62_32130</name>
</gene>
<evidence type="ECO:0000313" key="2">
    <source>
        <dbReference type="Proteomes" id="UP000786693"/>
    </source>
</evidence>
<evidence type="ECO:0000313" key="1">
    <source>
        <dbReference type="EMBL" id="GIT96590.1"/>
    </source>
</evidence>
<protein>
    <recommendedName>
        <fullName evidence="3">Lipoprotein</fullName>
    </recommendedName>
</protein>
<reference evidence="1 2" key="1">
    <citation type="submission" date="2021-05" db="EMBL/GenBank/DDBJ databases">
        <title>Bacteria Genome sequencing.</title>
        <authorList>
            <person name="Takabe Y."/>
            <person name="Nakajima Y."/>
            <person name="Suzuki S."/>
            <person name="Shiozaki T."/>
        </authorList>
    </citation>
    <scope>NUCLEOTIDE SEQUENCE [LARGE SCALE GENOMIC DNA]</scope>
    <source>
        <strain evidence="1 2">AI_62</strain>
    </source>
</reference>
<name>A0ABQ4NQ94_9RHOB</name>
<evidence type="ECO:0008006" key="3">
    <source>
        <dbReference type="Google" id="ProtNLM"/>
    </source>
</evidence>
<dbReference type="EMBL" id="BPFH01000006">
    <property type="protein sequence ID" value="GIT96590.1"/>
    <property type="molecule type" value="Genomic_DNA"/>
</dbReference>
<dbReference type="Proteomes" id="UP000786693">
    <property type="component" value="Unassembled WGS sequence"/>
</dbReference>
<accession>A0ABQ4NQ94</accession>
<proteinExistence type="predicted"/>